<keyword evidence="3" id="KW-1185">Reference proteome</keyword>
<dbReference type="InterPro" id="IPR003582">
    <property type="entry name" value="ShKT_dom"/>
</dbReference>
<gene>
    <name evidence="2" type="primary">WBGene00205404</name>
</gene>
<dbReference type="PANTHER" id="PTHR46707:SF1">
    <property type="entry name" value="COEXPRESSED WITH POLYCYSTINS-RELATED"/>
    <property type="match status" value="1"/>
</dbReference>
<reference evidence="3" key="1">
    <citation type="journal article" date="2008" name="Nat. Genet.">
        <title>The Pristionchus pacificus genome provides a unique perspective on nematode lifestyle and parasitism.</title>
        <authorList>
            <person name="Dieterich C."/>
            <person name="Clifton S.W."/>
            <person name="Schuster L.N."/>
            <person name="Chinwalla A."/>
            <person name="Delehaunty K."/>
            <person name="Dinkelacker I."/>
            <person name="Fulton L."/>
            <person name="Fulton R."/>
            <person name="Godfrey J."/>
            <person name="Minx P."/>
            <person name="Mitreva M."/>
            <person name="Roeseler W."/>
            <person name="Tian H."/>
            <person name="Witte H."/>
            <person name="Yang S.P."/>
            <person name="Wilson R.K."/>
            <person name="Sommer R.J."/>
        </authorList>
    </citation>
    <scope>NUCLEOTIDE SEQUENCE [LARGE SCALE GENOMIC DNA]</scope>
    <source>
        <strain evidence="3">PS312</strain>
    </source>
</reference>
<accession>A0A8R1YKN3</accession>
<protein>
    <submittedName>
        <fullName evidence="2">ShKT domain-containing protein</fullName>
    </submittedName>
</protein>
<dbReference type="AlphaFoldDB" id="A0A2A6CPM3"/>
<evidence type="ECO:0000313" key="3">
    <source>
        <dbReference type="Proteomes" id="UP000005239"/>
    </source>
</evidence>
<evidence type="ECO:0000256" key="1">
    <source>
        <dbReference type="PROSITE-ProRule" id="PRU01005"/>
    </source>
</evidence>
<dbReference type="EnsemblMetazoa" id="PPA32543.1">
    <property type="protein sequence ID" value="PPA32543.1"/>
    <property type="gene ID" value="WBGene00205404"/>
</dbReference>
<evidence type="ECO:0000313" key="2">
    <source>
        <dbReference type="EnsemblMetazoa" id="PPA32543.1"/>
    </source>
</evidence>
<dbReference type="PROSITE" id="PS51670">
    <property type="entry name" value="SHKT"/>
    <property type="match status" value="1"/>
</dbReference>
<proteinExistence type="predicted"/>
<name>A0A2A6CPM3_PRIPA</name>
<reference evidence="2" key="2">
    <citation type="submission" date="2022-06" db="UniProtKB">
        <authorList>
            <consortium name="EnsemblMetazoa"/>
        </authorList>
    </citation>
    <scope>IDENTIFICATION</scope>
    <source>
        <strain evidence="2">PS312</strain>
    </source>
</reference>
<sequence>MSRVILAIVASSALFGSASAVTCAPADNVNCPTWIKAGFCDSYSPVTLAANCPKSCPKAGCGATAVPSTNTTTGGAATENKNCQKWNEDPKNVFCAKATDVQKKTFCNKTCAAEITPVDDCGIYVNTGGKVVRTGFKKSNPAAAVETKATATNTLMNLFAKDKCKIDLYPTAAPTVGTGIIKSYTGAAPSTFFFPITVTAEQAAASIVCTCT</sequence>
<accession>A0A2A6CPM3</accession>
<comment type="caution">
    <text evidence="1">Lacks conserved residue(s) required for the propagation of feature annotation.</text>
</comment>
<organism evidence="2 3">
    <name type="scientific">Pristionchus pacificus</name>
    <name type="common">Parasitic nematode worm</name>
    <dbReference type="NCBI Taxonomy" id="54126"/>
    <lineage>
        <taxon>Eukaryota</taxon>
        <taxon>Metazoa</taxon>
        <taxon>Ecdysozoa</taxon>
        <taxon>Nematoda</taxon>
        <taxon>Chromadorea</taxon>
        <taxon>Rhabditida</taxon>
        <taxon>Rhabditina</taxon>
        <taxon>Diplogasteromorpha</taxon>
        <taxon>Diplogasteroidea</taxon>
        <taxon>Neodiplogasteridae</taxon>
        <taxon>Pristionchus</taxon>
    </lineage>
</organism>
<dbReference type="Proteomes" id="UP000005239">
    <property type="component" value="Unassembled WGS sequence"/>
</dbReference>
<dbReference type="PANTHER" id="PTHR46707">
    <property type="entry name" value="PROTEIN CBG07468"/>
    <property type="match status" value="1"/>
</dbReference>